<gene>
    <name evidence="8" type="ORF">ACHE_80056A</name>
</gene>
<accession>A0A7R7VWP7</accession>
<proteinExistence type="predicted"/>
<protein>
    <recommendedName>
        <fullName evidence="7">Zn(2)-C6 fungal-type domain-containing protein</fullName>
    </recommendedName>
</protein>
<evidence type="ECO:0000313" key="8">
    <source>
        <dbReference type="EMBL" id="BCR92156.1"/>
    </source>
</evidence>
<dbReference type="InterPro" id="IPR036864">
    <property type="entry name" value="Zn2-C6_fun-type_DNA-bd_sf"/>
</dbReference>
<dbReference type="CDD" id="cd00067">
    <property type="entry name" value="GAL4"/>
    <property type="match status" value="1"/>
</dbReference>
<evidence type="ECO:0000256" key="6">
    <source>
        <dbReference type="SAM" id="MobiDB-lite"/>
    </source>
</evidence>
<reference evidence="8" key="2">
    <citation type="submission" date="2021-02" db="EMBL/GenBank/DDBJ databases">
        <title>Aspergillus chevalieri M1 genome sequence.</title>
        <authorList>
            <person name="Kadooka C."/>
            <person name="Mori K."/>
            <person name="Futagami T."/>
        </authorList>
    </citation>
    <scope>NUCLEOTIDE SEQUENCE</scope>
    <source>
        <strain evidence="8">M1</strain>
    </source>
</reference>
<feature type="compositionally biased region" description="Basic and acidic residues" evidence="6">
    <location>
        <begin position="110"/>
        <end position="128"/>
    </location>
</feature>
<dbReference type="CDD" id="cd12148">
    <property type="entry name" value="fungal_TF_MHR"/>
    <property type="match status" value="1"/>
</dbReference>
<keyword evidence="5" id="KW-0539">Nucleus</keyword>
<dbReference type="PANTHER" id="PTHR37534:SF2">
    <property type="entry name" value="N-ACETYLTRANSFERASE DOMAIN-CONTAINING PROTEIN"/>
    <property type="match status" value="1"/>
</dbReference>
<name>A0A7R7VWP7_ASPCH</name>
<dbReference type="SUPFAM" id="SSF57701">
    <property type="entry name" value="Zn2/Cys6 DNA-binding domain"/>
    <property type="match status" value="1"/>
</dbReference>
<dbReference type="PROSITE" id="PS50048">
    <property type="entry name" value="ZN2_CY6_FUNGAL_2"/>
    <property type="match status" value="1"/>
</dbReference>
<feature type="region of interest" description="Disordered" evidence="6">
    <location>
        <begin position="51"/>
        <end position="135"/>
    </location>
</feature>
<keyword evidence="2" id="KW-0805">Transcription regulation</keyword>
<dbReference type="GO" id="GO:0000981">
    <property type="term" value="F:DNA-binding transcription factor activity, RNA polymerase II-specific"/>
    <property type="evidence" value="ECO:0007669"/>
    <property type="project" value="InterPro"/>
</dbReference>
<dbReference type="GO" id="GO:0000976">
    <property type="term" value="F:transcription cis-regulatory region binding"/>
    <property type="evidence" value="ECO:0007669"/>
    <property type="project" value="TreeGrafter"/>
</dbReference>
<dbReference type="EMBL" id="AP024423">
    <property type="protein sequence ID" value="BCR92156.1"/>
    <property type="molecule type" value="Genomic_DNA"/>
</dbReference>
<feature type="compositionally biased region" description="Polar residues" evidence="6">
    <location>
        <begin position="86"/>
        <end position="97"/>
    </location>
</feature>
<dbReference type="AlphaFoldDB" id="A0A7R7VWP7"/>
<evidence type="ECO:0000313" key="9">
    <source>
        <dbReference type="Proteomes" id="UP000637239"/>
    </source>
</evidence>
<evidence type="ECO:0000256" key="1">
    <source>
        <dbReference type="ARBA" id="ARBA00004123"/>
    </source>
</evidence>
<dbReference type="PANTHER" id="PTHR37534">
    <property type="entry name" value="TRANSCRIPTIONAL ACTIVATOR PROTEIN UGA3"/>
    <property type="match status" value="1"/>
</dbReference>
<evidence type="ECO:0000256" key="3">
    <source>
        <dbReference type="ARBA" id="ARBA00023125"/>
    </source>
</evidence>
<sequence length="585" mass="65817">MKRRGLNGPVRKRLRVTTGCKTCRGRRVKCDESRPICNNCARKNRLCKYDDAAPSSVGNRTSNPAPLRRSRRAYPQDDDGQDARDSSVSGQQDTSYHSFGAASLQTHRPRGIERERSGVSLESQRDESNGIDASGVRGLEIPSSVYDSPSPNLAAIFLHVEKPMSFAPSVQSQPVPVISLGPTSRIGDSREDRSIALIVQEQIELSAAEVTIFRNYVERVSRWIDSFSRDQPFYGKVPIMALRCPVLMNSCLALSMKHSTLKASGEEQRTSENVAIHYHQKAIKVLSTLLMDTECASRDEILASSIILSTYEMFDVVGENFGSHLGGVAFFLQSRRVYGDQCGLQGAVYWTWYRHEIWAALQTGRQMLLDEAYWQPPPLETFEGVCIEDIANRVIFIFGQCVSFCNSGDTPGEISADEKTEARQRRVTSLDAALEDWELKLPSSMSHFFAEPTASQDQNVPHQFPSLWFMYPQSAIAYQVYHASKILLNLHRPPVPVESRGLGHTQSLWIRRQIERSREQIFLVSNAGVPDTWSLVSTQCLYIAGLVTEGLLERQRTLELIEECQESSGRRTMCLADELRRLWAQ</sequence>
<comment type="subcellular location">
    <subcellularLocation>
        <location evidence="1">Nucleus</location>
    </subcellularLocation>
</comment>
<dbReference type="Pfam" id="PF11951">
    <property type="entry name" value="Fungal_trans_2"/>
    <property type="match status" value="1"/>
</dbReference>
<feature type="domain" description="Zn(2)-C6 fungal-type" evidence="7">
    <location>
        <begin position="19"/>
        <end position="49"/>
    </location>
</feature>
<dbReference type="KEGG" id="ache:ACHE_80056A"/>
<dbReference type="GO" id="GO:0005634">
    <property type="term" value="C:nucleus"/>
    <property type="evidence" value="ECO:0007669"/>
    <property type="project" value="UniProtKB-SubCell"/>
</dbReference>
<dbReference type="RefSeq" id="XP_043140669.1">
    <property type="nucleotide sequence ID" value="XM_043283384.1"/>
</dbReference>
<dbReference type="GeneID" id="66986505"/>
<dbReference type="GO" id="GO:0045944">
    <property type="term" value="P:positive regulation of transcription by RNA polymerase II"/>
    <property type="evidence" value="ECO:0007669"/>
    <property type="project" value="TreeGrafter"/>
</dbReference>
<dbReference type="PROSITE" id="PS00463">
    <property type="entry name" value="ZN2_CY6_FUNGAL_1"/>
    <property type="match status" value="1"/>
</dbReference>
<evidence type="ECO:0000256" key="5">
    <source>
        <dbReference type="ARBA" id="ARBA00023242"/>
    </source>
</evidence>
<reference evidence="8" key="1">
    <citation type="submission" date="2021-01" db="EMBL/GenBank/DDBJ databases">
        <authorList>
            <consortium name="Aspergillus chevalieri M1 genome sequencing consortium"/>
            <person name="Kazuki M."/>
            <person name="Futagami T."/>
        </authorList>
    </citation>
    <scope>NUCLEOTIDE SEQUENCE</scope>
    <source>
        <strain evidence="8">M1</strain>
    </source>
</reference>
<keyword evidence="4" id="KW-0804">Transcription</keyword>
<dbReference type="Proteomes" id="UP000637239">
    <property type="component" value="Chromosome 8"/>
</dbReference>
<dbReference type="Gene3D" id="4.10.240.10">
    <property type="entry name" value="Zn(2)-C6 fungal-type DNA-binding domain"/>
    <property type="match status" value="1"/>
</dbReference>
<evidence type="ECO:0000259" key="7">
    <source>
        <dbReference type="PROSITE" id="PS50048"/>
    </source>
</evidence>
<evidence type="ECO:0000256" key="2">
    <source>
        <dbReference type="ARBA" id="ARBA00023015"/>
    </source>
</evidence>
<keyword evidence="9" id="KW-1185">Reference proteome</keyword>
<keyword evidence="3" id="KW-0238">DNA-binding</keyword>
<dbReference type="InterPro" id="IPR021858">
    <property type="entry name" value="Fun_TF"/>
</dbReference>
<organism evidence="8 9">
    <name type="scientific">Aspergillus chevalieri</name>
    <name type="common">Eurotium chevalieri</name>
    <dbReference type="NCBI Taxonomy" id="182096"/>
    <lineage>
        <taxon>Eukaryota</taxon>
        <taxon>Fungi</taxon>
        <taxon>Dikarya</taxon>
        <taxon>Ascomycota</taxon>
        <taxon>Pezizomycotina</taxon>
        <taxon>Eurotiomycetes</taxon>
        <taxon>Eurotiomycetidae</taxon>
        <taxon>Eurotiales</taxon>
        <taxon>Aspergillaceae</taxon>
        <taxon>Aspergillus</taxon>
        <taxon>Aspergillus subgen. Aspergillus</taxon>
    </lineage>
</organism>
<dbReference type="SMART" id="SM00066">
    <property type="entry name" value="GAL4"/>
    <property type="match status" value="1"/>
</dbReference>
<evidence type="ECO:0000256" key="4">
    <source>
        <dbReference type="ARBA" id="ARBA00023163"/>
    </source>
</evidence>
<dbReference type="Pfam" id="PF00172">
    <property type="entry name" value="Zn_clus"/>
    <property type="match status" value="1"/>
</dbReference>
<dbReference type="GO" id="GO:0008270">
    <property type="term" value="F:zinc ion binding"/>
    <property type="evidence" value="ECO:0007669"/>
    <property type="project" value="InterPro"/>
</dbReference>
<dbReference type="InterPro" id="IPR001138">
    <property type="entry name" value="Zn2Cys6_DnaBD"/>
</dbReference>